<proteinExistence type="predicted"/>
<reference evidence="1" key="1">
    <citation type="journal article" date="2020" name="Nature">
        <title>Giant virus diversity and host interactions through global metagenomics.</title>
        <authorList>
            <person name="Schulz F."/>
            <person name="Roux S."/>
            <person name="Paez-Espino D."/>
            <person name="Jungbluth S."/>
            <person name="Walsh D.A."/>
            <person name="Denef V.J."/>
            <person name="McMahon K.D."/>
            <person name="Konstantinidis K.T."/>
            <person name="Eloe-Fadrosh E.A."/>
            <person name="Kyrpides N.C."/>
            <person name="Woyke T."/>
        </authorList>
    </citation>
    <scope>NUCLEOTIDE SEQUENCE</scope>
    <source>
        <strain evidence="1">GVMAG-M-3300023184-60</strain>
    </source>
</reference>
<sequence length="204" mass="23864">MNTEKPEITFDDRYVLSKIKEKKVLKNARIIQELKQIAPMLSGDELLQLYTKSISIHQSKIQENGNFLENDILVSILDKSNIPYKKQITINKSGIIVGFNVKKEKCYHIIDFVIGENIDVGKSITDYKVISCKTTCRERWTQDDWSYTFAPKLYILLTISDDYPPAQRFREDARRKIITCLPKKKDDRLCKLNFENLIDELLRV</sequence>
<accession>A0A6C0I993</accession>
<dbReference type="Gene3D" id="3.40.91.80">
    <property type="match status" value="1"/>
</dbReference>
<evidence type="ECO:0000313" key="1">
    <source>
        <dbReference type="EMBL" id="QHT89524.1"/>
    </source>
</evidence>
<name>A0A6C0I993_9ZZZZ</name>
<organism evidence="1">
    <name type="scientific">viral metagenome</name>
    <dbReference type="NCBI Taxonomy" id="1070528"/>
    <lineage>
        <taxon>unclassified sequences</taxon>
        <taxon>metagenomes</taxon>
        <taxon>organismal metagenomes</taxon>
    </lineage>
</organism>
<protein>
    <submittedName>
        <fullName evidence="1">Uncharacterized protein</fullName>
    </submittedName>
</protein>
<dbReference type="InterPro" id="IPR038365">
    <property type="entry name" value="EcoRII_C_sf"/>
</dbReference>
<dbReference type="EMBL" id="MN740142">
    <property type="protein sequence ID" value="QHT89524.1"/>
    <property type="molecule type" value="Genomic_DNA"/>
</dbReference>
<dbReference type="AlphaFoldDB" id="A0A6C0I993"/>